<dbReference type="Proteomes" id="UP000030706">
    <property type="component" value="Unassembled WGS sequence"/>
</dbReference>
<dbReference type="InterPro" id="IPR001810">
    <property type="entry name" value="F-box_dom"/>
</dbReference>
<accession>A0A074XVA5</accession>
<dbReference type="OrthoDB" id="4192220at2759"/>
<dbReference type="HOGENOM" id="CLU_039520_0_0_1"/>
<protein>
    <recommendedName>
        <fullName evidence="1">F-box domain-containing protein</fullName>
    </recommendedName>
</protein>
<dbReference type="GeneID" id="40745762"/>
<proteinExistence type="predicted"/>
<dbReference type="Pfam" id="PF12937">
    <property type="entry name" value="F-box-like"/>
    <property type="match status" value="1"/>
</dbReference>
<dbReference type="RefSeq" id="XP_029763736.1">
    <property type="nucleotide sequence ID" value="XM_029903456.1"/>
</dbReference>
<name>A0A074XVA5_AURPU</name>
<feature type="domain" description="F-box" evidence="1">
    <location>
        <begin position="6"/>
        <end position="49"/>
    </location>
</feature>
<gene>
    <name evidence="2" type="ORF">M438DRAFT_332052</name>
</gene>
<evidence type="ECO:0000313" key="3">
    <source>
        <dbReference type="Proteomes" id="UP000030706"/>
    </source>
</evidence>
<organism evidence="2 3">
    <name type="scientific">Aureobasidium pullulans EXF-150</name>
    <dbReference type="NCBI Taxonomy" id="1043002"/>
    <lineage>
        <taxon>Eukaryota</taxon>
        <taxon>Fungi</taxon>
        <taxon>Dikarya</taxon>
        <taxon>Ascomycota</taxon>
        <taxon>Pezizomycotina</taxon>
        <taxon>Dothideomycetes</taxon>
        <taxon>Dothideomycetidae</taxon>
        <taxon>Dothideales</taxon>
        <taxon>Saccotheciaceae</taxon>
        <taxon>Aureobasidium</taxon>
    </lineage>
</organism>
<reference evidence="2 3" key="1">
    <citation type="journal article" date="2014" name="BMC Genomics">
        <title>Genome sequencing of four Aureobasidium pullulans varieties: biotechnological potential, stress tolerance, and description of new species.</title>
        <authorList>
            <person name="Gostin Ar C."/>
            <person name="Ohm R.A."/>
            <person name="Kogej T."/>
            <person name="Sonjak S."/>
            <person name="Turk M."/>
            <person name="Zajc J."/>
            <person name="Zalar P."/>
            <person name="Grube M."/>
            <person name="Sun H."/>
            <person name="Han J."/>
            <person name="Sharma A."/>
            <person name="Chiniquy J."/>
            <person name="Ngan C.Y."/>
            <person name="Lipzen A."/>
            <person name="Barry K."/>
            <person name="Grigoriev I.V."/>
            <person name="Gunde-Cimerman N."/>
        </authorList>
    </citation>
    <scope>NUCLEOTIDE SEQUENCE [LARGE SCALE GENOMIC DNA]</scope>
    <source>
        <strain evidence="2 3">EXF-150</strain>
    </source>
</reference>
<keyword evidence="3" id="KW-1185">Reference proteome</keyword>
<dbReference type="EMBL" id="KL584976">
    <property type="protein sequence ID" value="KEQ87549.1"/>
    <property type="molecule type" value="Genomic_DNA"/>
</dbReference>
<sequence>MVHILPDVLSTIFSLVREEQSLHALSELSTVCRLWRDIAQPVLWSHLVLTADGLQLLVENAGRASDKLKMVRSVTLHIEVVTSTSVTTSRSQYDPDMWESNRLHGFPQTRALQQIIDRFTITILPKLVSLASFSVFVTSPSASEDDHTPNSIGFRLQTEVLGRLLRALPASCESLELDTGGTDWSPGRVSHHLCPDIWYIMPRLRHVKLRVHNLCSRILLLSSVDSNDRHDEPDLARLDPSEAGNLLHADLLSTLSICILSRVDAGCTFSLCPDLQANLDLGQQQPWLIGGGGGYDTKPLSLTSNLALAYKSGCFPAAHKIEVVQDQLSFMSDMEEFQDDMFSMTDQERQRAELYGYSVLIRDCIEDKTYPLPMRYIGDGYHGLYDKSDNCVIGKEGDCIRYAENTVWDETVYGARLPFGAVIALAGATPKPPPMLFTRKEWRQRSKKGMLSWRKEEGRTGVKIKRVVPLDGVDVKFDYTMMPLLPARGERIPGDDRID</sequence>
<evidence type="ECO:0000313" key="2">
    <source>
        <dbReference type="EMBL" id="KEQ87549.1"/>
    </source>
</evidence>
<dbReference type="AlphaFoldDB" id="A0A074XVA5"/>
<evidence type="ECO:0000259" key="1">
    <source>
        <dbReference type="Pfam" id="PF12937"/>
    </source>
</evidence>
<dbReference type="STRING" id="1043002.A0A074XVA5"/>